<dbReference type="InterPro" id="IPR038257">
    <property type="entry name" value="CRISPR-assoc_Cas3_HD_sf"/>
</dbReference>
<keyword evidence="9" id="KW-0051">Antiviral defense</keyword>
<dbReference type="PANTHER" id="PTHR47963">
    <property type="entry name" value="DEAD-BOX ATP-DEPENDENT RNA HELICASE 47, MITOCHONDRIAL"/>
    <property type="match status" value="1"/>
</dbReference>
<dbReference type="PROSITE" id="PS51643">
    <property type="entry name" value="HD_CAS3"/>
    <property type="match status" value="1"/>
</dbReference>
<keyword evidence="3" id="KW-0540">Nuclease</keyword>
<dbReference type="InterPro" id="IPR027417">
    <property type="entry name" value="P-loop_NTPase"/>
</dbReference>
<dbReference type="GO" id="GO:0003723">
    <property type="term" value="F:RNA binding"/>
    <property type="evidence" value="ECO:0007669"/>
    <property type="project" value="TreeGrafter"/>
</dbReference>
<evidence type="ECO:0000256" key="4">
    <source>
        <dbReference type="ARBA" id="ARBA00022723"/>
    </source>
</evidence>
<dbReference type="SUPFAM" id="SSF52540">
    <property type="entry name" value="P-loop containing nucleoside triphosphate hydrolases"/>
    <property type="match status" value="1"/>
</dbReference>
<comment type="similarity">
    <text evidence="1">In the N-terminal section; belongs to the CRISPR-associated nuclease Cas3-HD family.</text>
</comment>
<dbReference type="NCBIfam" id="TIGR01587">
    <property type="entry name" value="cas3_core"/>
    <property type="match status" value="1"/>
</dbReference>
<evidence type="ECO:0000256" key="3">
    <source>
        <dbReference type="ARBA" id="ARBA00022722"/>
    </source>
</evidence>
<dbReference type="InterPro" id="IPR054712">
    <property type="entry name" value="Cas3-like_dom"/>
</dbReference>
<comment type="caution">
    <text evidence="11">The sequence shown here is derived from an EMBL/GenBank/DDBJ whole genome shotgun (WGS) entry which is preliminary data.</text>
</comment>
<keyword evidence="8" id="KW-0067">ATP-binding</keyword>
<dbReference type="PANTHER" id="PTHR47963:SF9">
    <property type="entry name" value="CRISPR-ASSOCIATED ENDONUCLEASE_HELICASE CAS3"/>
    <property type="match status" value="1"/>
</dbReference>
<dbReference type="InterPro" id="IPR006474">
    <property type="entry name" value="Helicase_Cas3_CRISPR-ass_core"/>
</dbReference>
<keyword evidence="4" id="KW-0479">Metal-binding</keyword>
<dbReference type="Gene3D" id="1.10.3210.30">
    <property type="match status" value="1"/>
</dbReference>
<dbReference type="SMART" id="SM00490">
    <property type="entry name" value="HELICc"/>
    <property type="match status" value="1"/>
</dbReference>
<evidence type="ECO:0000313" key="11">
    <source>
        <dbReference type="EMBL" id="MCQ6962897.1"/>
    </source>
</evidence>
<evidence type="ECO:0000256" key="1">
    <source>
        <dbReference type="ARBA" id="ARBA00006847"/>
    </source>
</evidence>
<proteinExistence type="inferred from homology"/>
<dbReference type="GO" id="GO:0005524">
    <property type="term" value="F:ATP binding"/>
    <property type="evidence" value="ECO:0007669"/>
    <property type="project" value="UniProtKB-KW"/>
</dbReference>
<dbReference type="InterPro" id="IPR050547">
    <property type="entry name" value="DEAD_box_RNA_helicases"/>
</dbReference>
<sequence length="856" mass="98039">MYNYWGKADELSWHPLPYHSMDVVAVADQWWAHSPAIRRSFSQETGLSEEQTYAWVMFFIALHDLGKFDVRFQIKNLNLATENYKTSLPAGIRTKDYFHGDEGYKWFVLESEDLYFIDVDYKKQRWLQNWFASVAGHHGSIPTNTEPNLPPFVDESITSKDCLARQSWIQELNRIFLEPAGITFVDIPTKNPPLLLAGFCSVCDWLGSNREYFDFQQKESSLEKYFLSRERNALKALNDFGLLSHIATIGGMEALYPDYTPQNTQTLIDRLSVEQSLIIIEANTGSGKTEASLAYASKLLAASLADNIVFALPTQATANAMLERLEAVAGRIFESNDNIILAHGKRDSNKHFKRMIEKHKQSISLQGDFEAGAQCSEWLSSSRKRAFLGQIAVTTVDQVMLSAIRPLRHYFVRSFGIGKGVLIIDEIHAYDAYMYGILEAVIKQQKQAGGSVILLSATLPAYQKQSLCSAWGTDAVINEKGYPLILQATDDDVHTFALETWDCVQEKTVEIELWKTNDCSISVEQLKRIVKAAQEGAKVGIVCNLVDDAQKYAHRLSEMTSVPVDIFHSRYRYCDRMNKEKAVLDNYSKKSSDRGRILVGTQVIEQSLDIDFDWMISFVCPVDLLFQRMGRLHRHLKQRPESYKKPRCTIVIPNINDADLTEDPKKIYGFHNLIYKNTRVLWRTQYLLEQNNAIKFPEAYRDLIERVYAKDRWENEPESLTKLHEEYETEEWASKWISKGLTQADTYFMDSEGNANALTREGKMNLSVIPVTEDGGVKHFLDGIPVPKPNDKFDRELLSQNSLGVPDSNFWRSVLPKSQDRLHYLSMVKTNEGWRFDYDGGYLLYTQDRGLQKVKK</sequence>
<dbReference type="InterPro" id="IPR006483">
    <property type="entry name" value="CRISPR-assoc_Cas3_HD"/>
</dbReference>
<comment type="similarity">
    <text evidence="2">In the central section; belongs to the CRISPR-associated helicase Cas3 family.</text>
</comment>
<dbReference type="GO" id="GO:0003724">
    <property type="term" value="F:RNA helicase activity"/>
    <property type="evidence" value="ECO:0007669"/>
    <property type="project" value="TreeGrafter"/>
</dbReference>
<dbReference type="GO" id="GO:0016787">
    <property type="term" value="F:hydrolase activity"/>
    <property type="evidence" value="ECO:0007669"/>
    <property type="project" value="UniProtKB-KW"/>
</dbReference>
<dbReference type="GO" id="GO:0046872">
    <property type="term" value="F:metal ion binding"/>
    <property type="evidence" value="ECO:0007669"/>
    <property type="project" value="UniProtKB-KW"/>
</dbReference>
<reference evidence="11 12" key="1">
    <citation type="journal article" date="2011" name="Appl. Environ. Microbiol.">
        <title>Methanogenic archaea isolated from Taiwan's Chelungpu fault.</title>
        <authorList>
            <person name="Wu S.Y."/>
            <person name="Lai M.C."/>
        </authorList>
    </citation>
    <scope>NUCLEOTIDE SEQUENCE [LARGE SCALE GENOMIC DNA]</scope>
    <source>
        <strain evidence="11 12">St545Mb</strain>
    </source>
</reference>
<evidence type="ECO:0000256" key="2">
    <source>
        <dbReference type="ARBA" id="ARBA00009046"/>
    </source>
</evidence>
<dbReference type="Pfam" id="PF00270">
    <property type="entry name" value="DEAD"/>
    <property type="match status" value="1"/>
</dbReference>
<dbReference type="CDD" id="cd09641">
    <property type="entry name" value="Cas3''_I"/>
    <property type="match status" value="1"/>
</dbReference>
<evidence type="ECO:0000256" key="8">
    <source>
        <dbReference type="ARBA" id="ARBA00022840"/>
    </source>
</evidence>
<protein>
    <recommendedName>
        <fullName evidence="10">HD Cas3-type domain-containing protein</fullName>
    </recommendedName>
</protein>
<name>A0AAE3HA49_9EURY</name>
<dbReference type="Gene3D" id="3.40.50.300">
    <property type="entry name" value="P-loop containing nucleotide triphosphate hydrolases"/>
    <property type="match status" value="2"/>
</dbReference>
<dbReference type="InterPro" id="IPR014001">
    <property type="entry name" value="Helicase_ATP-bd"/>
</dbReference>
<keyword evidence="5" id="KW-0547">Nucleotide-binding</keyword>
<dbReference type="NCBIfam" id="TIGR01596">
    <property type="entry name" value="cas3_HD"/>
    <property type="match status" value="1"/>
</dbReference>
<evidence type="ECO:0000256" key="7">
    <source>
        <dbReference type="ARBA" id="ARBA00022806"/>
    </source>
</evidence>
<feature type="domain" description="HD Cas3-type" evidence="10">
    <location>
        <begin position="9"/>
        <end position="206"/>
    </location>
</feature>
<dbReference type="EMBL" id="JTEO01000004">
    <property type="protein sequence ID" value="MCQ6962897.1"/>
    <property type="molecule type" value="Genomic_DNA"/>
</dbReference>
<organism evidence="11 12">
    <name type="scientific">Methanolobus chelungpuianus</name>
    <dbReference type="NCBI Taxonomy" id="502115"/>
    <lineage>
        <taxon>Archaea</taxon>
        <taxon>Methanobacteriati</taxon>
        <taxon>Methanobacteriota</taxon>
        <taxon>Stenosarchaea group</taxon>
        <taxon>Methanomicrobia</taxon>
        <taxon>Methanosarcinales</taxon>
        <taxon>Methanosarcinaceae</taxon>
        <taxon>Methanolobus</taxon>
    </lineage>
</organism>
<keyword evidence="12" id="KW-1185">Reference proteome</keyword>
<dbReference type="AlphaFoldDB" id="A0AAE3HA49"/>
<dbReference type="GO" id="GO:0140097">
    <property type="term" value="F:catalytic activity, acting on DNA"/>
    <property type="evidence" value="ECO:0007669"/>
    <property type="project" value="UniProtKB-ARBA"/>
</dbReference>
<dbReference type="InterPro" id="IPR001650">
    <property type="entry name" value="Helicase_C-like"/>
</dbReference>
<keyword evidence="6" id="KW-0378">Hydrolase</keyword>
<dbReference type="SMART" id="SM00487">
    <property type="entry name" value="DEXDc"/>
    <property type="match status" value="1"/>
</dbReference>
<evidence type="ECO:0000256" key="5">
    <source>
        <dbReference type="ARBA" id="ARBA00022741"/>
    </source>
</evidence>
<evidence type="ECO:0000259" key="10">
    <source>
        <dbReference type="PROSITE" id="PS51643"/>
    </source>
</evidence>
<gene>
    <name evidence="11" type="ORF">PV02_07405</name>
</gene>
<dbReference type="GO" id="GO:0004518">
    <property type="term" value="F:nuclease activity"/>
    <property type="evidence" value="ECO:0007669"/>
    <property type="project" value="UniProtKB-KW"/>
</dbReference>
<evidence type="ECO:0000256" key="9">
    <source>
        <dbReference type="ARBA" id="ARBA00023118"/>
    </source>
</evidence>
<dbReference type="GO" id="GO:0051607">
    <property type="term" value="P:defense response to virus"/>
    <property type="evidence" value="ECO:0007669"/>
    <property type="project" value="UniProtKB-KW"/>
</dbReference>
<evidence type="ECO:0000256" key="6">
    <source>
        <dbReference type="ARBA" id="ARBA00022801"/>
    </source>
</evidence>
<evidence type="ECO:0000313" key="12">
    <source>
        <dbReference type="Proteomes" id="UP001206983"/>
    </source>
</evidence>
<dbReference type="Pfam" id="PF18019">
    <property type="entry name" value="Cas3_HD"/>
    <property type="match status" value="1"/>
</dbReference>
<dbReference type="RefSeq" id="WP_256623075.1">
    <property type="nucleotide sequence ID" value="NZ_JTEO01000004.1"/>
</dbReference>
<dbReference type="Proteomes" id="UP001206983">
    <property type="component" value="Unassembled WGS sequence"/>
</dbReference>
<accession>A0AAE3HA49</accession>
<dbReference type="NCBIfam" id="NF007248">
    <property type="entry name" value="PRK09694.1"/>
    <property type="match status" value="1"/>
</dbReference>
<dbReference type="Pfam" id="PF22590">
    <property type="entry name" value="Cas3-like_C_2"/>
    <property type="match status" value="1"/>
</dbReference>
<dbReference type="InterPro" id="IPR011545">
    <property type="entry name" value="DEAD/DEAH_box_helicase_dom"/>
</dbReference>
<keyword evidence="7" id="KW-0347">Helicase</keyword>